<protein>
    <submittedName>
        <fullName evidence="3">SWIM zinc finger family protein</fullName>
    </submittedName>
</protein>
<dbReference type="RefSeq" id="WP_222616680.1">
    <property type="nucleotide sequence ID" value="NZ_JACOFX010000020.1"/>
</dbReference>
<reference evidence="3 4" key="1">
    <citation type="submission" date="2020-08" db="EMBL/GenBank/DDBJ databases">
        <title>Novel species isolated from subtropical streams in China.</title>
        <authorList>
            <person name="Lu H."/>
        </authorList>
    </citation>
    <scope>NUCLEOTIDE SEQUENCE [LARGE SCALE GENOMIC DNA]</scope>
    <source>
        <strain evidence="3 4">NL8W</strain>
    </source>
</reference>
<feature type="domain" description="SWIM-type" evidence="2">
    <location>
        <begin position="420"/>
        <end position="461"/>
    </location>
</feature>
<keyword evidence="1" id="KW-0862">Zinc</keyword>
<evidence type="ECO:0000313" key="4">
    <source>
        <dbReference type="Proteomes" id="UP000646911"/>
    </source>
</evidence>
<evidence type="ECO:0000256" key="1">
    <source>
        <dbReference type="PROSITE-ProRule" id="PRU00325"/>
    </source>
</evidence>
<sequence>MTIATQSDMLAPMTTQAHAYHYLQASALTEDVKPRLQLATSGSDDKAVVAHPHFFEGLLKQPRLSAELLTAVHIIVGSRFFTPANTLAKNLMLADPVVTSGGGILRFEGFSSCCSTYIRVDMLPDSYEGDIVSKGTTNVDFNAPMRAALARVRDAAGLAFSVGQDAFTLHAGGNSVVEKKVELPLRWIRGMLEVQSYQAGMRKIVEVSGAEALRFLRSLPRASTSKTPLWISHGPFGLRTTTRPELNSIRLVDSSRLRVLEALLPRVKSMAIFADEAQQASAWVLQFAGARLTLALSAEVWRGFSGEGQALRALMNMQDANALPLLRAHLQWQSTLQAPALAQQLDLSQASIEDSLRILGVSGLLGFDVTEGSYFHRVLPLDLSMAEDLHPRLAAARELIKDNAVIIIKKQPLEATVQSADIAHRVREVDGELRCTCPWYAKHQGLRGPCKHVLAVEAMTEN</sequence>
<dbReference type="InterPro" id="IPR007527">
    <property type="entry name" value="Znf_SWIM"/>
</dbReference>
<accession>A0ABR6ZGN9</accession>
<dbReference type="Pfam" id="PF04434">
    <property type="entry name" value="SWIM"/>
    <property type="match status" value="1"/>
</dbReference>
<keyword evidence="1" id="KW-0863">Zinc-finger</keyword>
<gene>
    <name evidence="3" type="ORF">H8L47_25310</name>
</gene>
<comment type="caution">
    <text evidence="3">The sequence shown here is derived from an EMBL/GenBank/DDBJ whole genome shotgun (WGS) entry which is preliminary data.</text>
</comment>
<dbReference type="EMBL" id="JACOFX010000020">
    <property type="protein sequence ID" value="MBC3910896.1"/>
    <property type="molecule type" value="Genomic_DNA"/>
</dbReference>
<keyword evidence="4" id="KW-1185">Reference proteome</keyword>
<evidence type="ECO:0000313" key="3">
    <source>
        <dbReference type="EMBL" id="MBC3910896.1"/>
    </source>
</evidence>
<keyword evidence="1" id="KW-0479">Metal-binding</keyword>
<organism evidence="3 4">
    <name type="scientific">Undibacterium umbellatum</name>
    <dbReference type="NCBI Taxonomy" id="2762300"/>
    <lineage>
        <taxon>Bacteria</taxon>
        <taxon>Pseudomonadati</taxon>
        <taxon>Pseudomonadota</taxon>
        <taxon>Betaproteobacteria</taxon>
        <taxon>Burkholderiales</taxon>
        <taxon>Oxalobacteraceae</taxon>
        <taxon>Undibacterium</taxon>
    </lineage>
</organism>
<proteinExistence type="predicted"/>
<evidence type="ECO:0000259" key="2">
    <source>
        <dbReference type="PROSITE" id="PS50966"/>
    </source>
</evidence>
<dbReference type="Proteomes" id="UP000646911">
    <property type="component" value="Unassembled WGS sequence"/>
</dbReference>
<name>A0ABR6ZGN9_9BURK</name>
<dbReference type="PROSITE" id="PS50966">
    <property type="entry name" value="ZF_SWIM"/>
    <property type="match status" value="1"/>
</dbReference>